<name>A0A2U1AAI9_9BURK</name>
<evidence type="ECO:0000313" key="3">
    <source>
        <dbReference type="Proteomes" id="UP000247772"/>
    </source>
</evidence>
<organism evidence="2 3">
    <name type="scientific">Paraburkholderia silvatlantica</name>
    <dbReference type="NCBI Taxonomy" id="321895"/>
    <lineage>
        <taxon>Bacteria</taxon>
        <taxon>Pseudomonadati</taxon>
        <taxon>Pseudomonadota</taxon>
        <taxon>Betaproteobacteria</taxon>
        <taxon>Burkholderiales</taxon>
        <taxon>Burkholderiaceae</taxon>
        <taxon>Paraburkholderia</taxon>
    </lineage>
</organism>
<accession>A0A2U1AAI9</accession>
<gene>
    <name evidence="2" type="ORF">C7410_11953</name>
</gene>
<evidence type="ECO:0000313" key="2">
    <source>
        <dbReference type="EMBL" id="PYE19611.1"/>
    </source>
</evidence>
<feature type="signal peptide" evidence="1">
    <location>
        <begin position="1"/>
        <end position="28"/>
    </location>
</feature>
<dbReference type="SUPFAM" id="SSF46626">
    <property type="entry name" value="Cytochrome c"/>
    <property type="match status" value="1"/>
</dbReference>
<feature type="chain" id="PRO_5030057786" description="Cytochrome c domain-containing protein" evidence="1">
    <location>
        <begin position="29"/>
        <end position="125"/>
    </location>
</feature>
<proteinExistence type="predicted"/>
<sequence>MPGVYWMKNIIRLGCVLLLALGPAMARAAAAVTDHEIGAILSARCAACHSEHPALMSSAPKGLTFASPATIDKHAHAIYRQVVELRAMPVGNVTNMTDAERQAIALWFNERSGSHTMKAESAHLP</sequence>
<dbReference type="Proteomes" id="UP000247772">
    <property type="component" value="Unassembled WGS sequence"/>
</dbReference>
<dbReference type="GO" id="GO:0020037">
    <property type="term" value="F:heme binding"/>
    <property type="evidence" value="ECO:0007669"/>
    <property type="project" value="InterPro"/>
</dbReference>
<dbReference type="Gene3D" id="1.10.760.10">
    <property type="entry name" value="Cytochrome c-like domain"/>
    <property type="match status" value="1"/>
</dbReference>
<dbReference type="InterPro" id="IPR036909">
    <property type="entry name" value="Cyt_c-like_dom_sf"/>
</dbReference>
<comment type="caution">
    <text evidence="2">The sequence shown here is derived from an EMBL/GenBank/DDBJ whole genome shotgun (WGS) entry which is preliminary data.</text>
</comment>
<evidence type="ECO:0000256" key="1">
    <source>
        <dbReference type="SAM" id="SignalP"/>
    </source>
</evidence>
<dbReference type="EMBL" id="QJSQ01000019">
    <property type="protein sequence ID" value="PYE19611.1"/>
    <property type="molecule type" value="Genomic_DNA"/>
</dbReference>
<reference evidence="2 3" key="1">
    <citation type="submission" date="2018-06" db="EMBL/GenBank/DDBJ databases">
        <title>Genomic Encyclopedia of Type Strains, Phase IV (KMG-V): Genome sequencing to study the core and pangenomes of soil and plant-associated prokaryotes.</title>
        <authorList>
            <person name="Whitman W."/>
        </authorList>
    </citation>
    <scope>NUCLEOTIDE SEQUENCE [LARGE SCALE GENOMIC DNA]</scope>
    <source>
        <strain evidence="2 3">SRCL-318</strain>
    </source>
</reference>
<keyword evidence="1" id="KW-0732">Signal</keyword>
<dbReference type="AlphaFoldDB" id="A0A2U1AAI9"/>
<evidence type="ECO:0008006" key="4">
    <source>
        <dbReference type="Google" id="ProtNLM"/>
    </source>
</evidence>
<dbReference type="GO" id="GO:0009055">
    <property type="term" value="F:electron transfer activity"/>
    <property type="evidence" value="ECO:0007669"/>
    <property type="project" value="InterPro"/>
</dbReference>
<protein>
    <recommendedName>
        <fullName evidence="4">Cytochrome c domain-containing protein</fullName>
    </recommendedName>
</protein>